<feature type="coiled-coil region" evidence="2">
    <location>
        <begin position="160"/>
        <end position="187"/>
    </location>
</feature>
<dbReference type="PANTHER" id="PTHR30535:SF34">
    <property type="entry name" value="MOLYBDATE-BINDING PROTEIN MOLA"/>
    <property type="match status" value="1"/>
</dbReference>
<evidence type="ECO:0000313" key="4">
    <source>
        <dbReference type="EMBL" id="APX72672.1"/>
    </source>
</evidence>
<organism evidence="4 5">
    <name type="scientific">Companilactobacillus allii</name>
    <dbReference type="NCBI Taxonomy" id="1847728"/>
    <lineage>
        <taxon>Bacteria</taxon>
        <taxon>Bacillati</taxon>
        <taxon>Bacillota</taxon>
        <taxon>Bacilli</taxon>
        <taxon>Lactobacillales</taxon>
        <taxon>Lactobacillaceae</taxon>
        <taxon>Companilactobacillus</taxon>
    </lineage>
</organism>
<sequence>MRRKRNIVVLLLGLLVFFISGITTQAASTKTIVDNTGAPVKIPKKVNKIADLWHANNPILLMLGGEDKLVATTKLTHDNALLTQLYPKVKKQAVPFNGEDFQIEELVKQKPDVVISSDTSQISELKKNNIPAVNSMFQDFGGLKKTVTLTAKVVGTKDAKKKAKKYNKKLNSDIKQVKKRVRKDKSKPSVLHIVNTSDLSKVDGKDTIVDEWLKIAGGKNAIKTKGNMINVSAEEIIKANPDVIIIGGTTNKKALKLLKKDDRFKSLKAVKDKKVYGNPTGIFMLDRYSAEEDLQIWWAGKILHPKQMKDVNLNHKFKSFYKEFFDYEFSNKKIKQIINGEVIK</sequence>
<evidence type="ECO:0000256" key="1">
    <source>
        <dbReference type="ARBA" id="ARBA00008814"/>
    </source>
</evidence>
<keyword evidence="2" id="KW-0175">Coiled coil</keyword>
<dbReference type="AlphaFoldDB" id="A0A1P8Q499"/>
<dbReference type="Gene3D" id="3.40.50.1980">
    <property type="entry name" value="Nitrogenase molybdenum iron protein domain"/>
    <property type="match status" value="2"/>
</dbReference>
<keyword evidence="5" id="KW-1185">Reference proteome</keyword>
<dbReference type="InterPro" id="IPR002491">
    <property type="entry name" value="ABC_transptr_periplasmic_BD"/>
</dbReference>
<protein>
    <submittedName>
        <fullName evidence="4">Peptide ABC transporter substrate-binding protein</fullName>
    </submittedName>
</protein>
<dbReference type="RefSeq" id="WP_076616359.1">
    <property type="nucleotide sequence ID" value="NZ_CP019323.1"/>
</dbReference>
<comment type="similarity">
    <text evidence="1">Belongs to the bacterial solute-binding protein 8 family.</text>
</comment>
<reference evidence="5" key="1">
    <citation type="submission" date="2016-12" db="EMBL/GenBank/DDBJ databases">
        <authorList>
            <person name="Jung M.Y."/>
            <person name="Lee S.H."/>
        </authorList>
    </citation>
    <scope>NUCLEOTIDE SEQUENCE [LARGE SCALE GENOMIC DNA]</scope>
    <source>
        <strain evidence="5">WiKim39</strain>
    </source>
</reference>
<name>A0A1P8Q499_9LACO</name>
<evidence type="ECO:0000313" key="5">
    <source>
        <dbReference type="Proteomes" id="UP000187499"/>
    </source>
</evidence>
<proteinExistence type="inferred from homology"/>
<gene>
    <name evidence="4" type="ORF">BTM29_08960</name>
</gene>
<dbReference type="EMBL" id="CP019323">
    <property type="protein sequence ID" value="APX72672.1"/>
    <property type="molecule type" value="Genomic_DNA"/>
</dbReference>
<accession>A0A1P8Q499</accession>
<dbReference type="OrthoDB" id="66025at2"/>
<evidence type="ECO:0000259" key="3">
    <source>
        <dbReference type="PROSITE" id="PS50983"/>
    </source>
</evidence>
<dbReference type="STRING" id="1847728.BTM29_08960"/>
<dbReference type="InterPro" id="IPR050902">
    <property type="entry name" value="ABC_Transporter_SBP"/>
</dbReference>
<dbReference type="PROSITE" id="PS50983">
    <property type="entry name" value="FE_B12_PBP"/>
    <property type="match status" value="1"/>
</dbReference>
<dbReference type="PANTHER" id="PTHR30535">
    <property type="entry name" value="VITAMIN B12-BINDING PROTEIN"/>
    <property type="match status" value="1"/>
</dbReference>
<dbReference type="Pfam" id="PF01497">
    <property type="entry name" value="Peripla_BP_2"/>
    <property type="match status" value="1"/>
</dbReference>
<dbReference type="SUPFAM" id="SSF53807">
    <property type="entry name" value="Helical backbone' metal receptor"/>
    <property type="match status" value="1"/>
</dbReference>
<dbReference type="Proteomes" id="UP000187499">
    <property type="component" value="Chromosome"/>
</dbReference>
<evidence type="ECO:0000256" key="2">
    <source>
        <dbReference type="SAM" id="Coils"/>
    </source>
</evidence>
<dbReference type="KEGG" id="lalw:BTM29_08960"/>
<feature type="domain" description="Fe/B12 periplasmic-binding" evidence="3">
    <location>
        <begin position="48"/>
        <end position="307"/>
    </location>
</feature>